<keyword evidence="5 16" id="KW-0597">Phosphoprotein</keyword>
<dbReference type="CDD" id="cd02078">
    <property type="entry name" value="P-type_ATPase_K"/>
    <property type="match status" value="1"/>
</dbReference>
<dbReference type="Gene3D" id="3.40.1110.10">
    <property type="entry name" value="Calcium-transporting ATPase, cytoplasmic domain N"/>
    <property type="match status" value="1"/>
</dbReference>
<feature type="domain" description="P-type ATPase A" evidence="18">
    <location>
        <begin position="118"/>
        <end position="219"/>
    </location>
</feature>
<dbReference type="PANTHER" id="PTHR43743:SF1">
    <property type="entry name" value="POTASSIUM-TRANSPORTING ATPASE ATP-BINDING SUBUNIT"/>
    <property type="match status" value="1"/>
</dbReference>
<keyword evidence="12 16" id="KW-1278">Translocase</keyword>
<accession>A0ABV3CTA9</accession>
<feature type="binding site" evidence="16">
    <location>
        <position position="409"/>
    </location>
    <ligand>
        <name>ATP</name>
        <dbReference type="ChEBI" id="CHEBI:30616"/>
    </ligand>
</feature>
<evidence type="ECO:0000259" key="18">
    <source>
        <dbReference type="Pfam" id="PF00122"/>
    </source>
</evidence>
<feature type="transmembrane region" description="Helical" evidence="16">
    <location>
        <begin position="230"/>
        <end position="253"/>
    </location>
</feature>
<keyword evidence="2 16" id="KW-0813">Transport</keyword>
<organism evidence="19 20">
    <name type="scientific">Streptomyces exfoliatus</name>
    <name type="common">Streptomyces hydrogenans</name>
    <dbReference type="NCBI Taxonomy" id="1905"/>
    <lineage>
        <taxon>Bacteria</taxon>
        <taxon>Bacillati</taxon>
        <taxon>Actinomycetota</taxon>
        <taxon>Actinomycetes</taxon>
        <taxon>Kitasatosporales</taxon>
        <taxon>Streptomycetaceae</taxon>
        <taxon>Streptomyces</taxon>
    </lineage>
</organism>
<keyword evidence="20" id="KW-1185">Reference proteome</keyword>
<feature type="transmembrane region" description="Helical" evidence="16">
    <location>
        <begin position="54"/>
        <end position="72"/>
    </location>
</feature>
<dbReference type="InterPro" id="IPR036412">
    <property type="entry name" value="HAD-like_sf"/>
</dbReference>
<keyword evidence="3 16" id="KW-1003">Cell membrane</keyword>
<feature type="binding site" evidence="16">
    <location>
        <position position="357"/>
    </location>
    <ligand>
        <name>ATP</name>
        <dbReference type="ChEBI" id="CHEBI:30616"/>
    </ligand>
</feature>
<dbReference type="InterPro" id="IPR023298">
    <property type="entry name" value="ATPase_P-typ_TM_dom_sf"/>
</dbReference>
<dbReference type="InterPro" id="IPR008250">
    <property type="entry name" value="ATPase_P-typ_transduc_dom_A_sf"/>
</dbReference>
<dbReference type="SUPFAM" id="SSF81653">
    <property type="entry name" value="Calcium ATPase, transduction domain A"/>
    <property type="match status" value="1"/>
</dbReference>
<evidence type="ECO:0000256" key="10">
    <source>
        <dbReference type="ARBA" id="ARBA00022842"/>
    </source>
</evidence>
<dbReference type="InterPro" id="IPR059000">
    <property type="entry name" value="ATPase_P-type_domA"/>
</dbReference>
<feature type="transmembrane region" description="Helical" evidence="16">
    <location>
        <begin position="635"/>
        <end position="654"/>
    </location>
</feature>
<keyword evidence="8 16" id="KW-0547">Nucleotide-binding</keyword>
<evidence type="ECO:0000256" key="6">
    <source>
        <dbReference type="ARBA" id="ARBA00022692"/>
    </source>
</evidence>
<evidence type="ECO:0000256" key="8">
    <source>
        <dbReference type="ARBA" id="ARBA00022741"/>
    </source>
</evidence>
<dbReference type="HAMAP" id="MF_00285">
    <property type="entry name" value="KdpB"/>
    <property type="match status" value="1"/>
</dbReference>
<dbReference type="Proteomes" id="UP001551210">
    <property type="component" value="Unassembled WGS sequence"/>
</dbReference>
<evidence type="ECO:0000313" key="19">
    <source>
        <dbReference type="EMBL" id="MEU7293442.1"/>
    </source>
</evidence>
<comment type="caution">
    <text evidence="19">The sequence shown here is derived from an EMBL/GenBank/DDBJ whole genome shotgun (WGS) entry which is preliminary data.</text>
</comment>
<evidence type="ECO:0000256" key="14">
    <source>
        <dbReference type="ARBA" id="ARBA00023065"/>
    </source>
</evidence>
<dbReference type="EC" id="7.2.2.6" evidence="16"/>
<dbReference type="SFLD" id="SFLDS00003">
    <property type="entry name" value="Haloacid_Dehalogenase"/>
    <property type="match status" value="1"/>
</dbReference>
<evidence type="ECO:0000256" key="16">
    <source>
        <dbReference type="HAMAP-Rule" id="MF_00285"/>
    </source>
</evidence>
<evidence type="ECO:0000256" key="17">
    <source>
        <dbReference type="SAM" id="MobiDB-lite"/>
    </source>
</evidence>
<proteinExistence type="inferred from homology"/>
<keyword evidence="15 16" id="KW-0472">Membrane</keyword>
<feature type="transmembrane region" description="Helical" evidence="16">
    <location>
        <begin position="674"/>
        <end position="697"/>
    </location>
</feature>
<dbReference type="Gene3D" id="3.40.50.1000">
    <property type="entry name" value="HAD superfamily/HAD-like"/>
    <property type="match status" value="1"/>
</dbReference>
<evidence type="ECO:0000256" key="13">
    <source>
        <dbReference type="ARBA" id="ARBA00022989"/>
    </source>
</evidence>
<dbReference type="Gene3D" id="2.70.150.10">
    <property type="entry name" value="Calcium-transporting ATPase, cytoplasmic transduction domain A"/>
    <property type="match status" value="1"/>
</dbReference>
<dbReference type="PROSITE" id="PS00154">
    <property type="entry name" value="ATPASE_E1_E2"/>
    <property type="match status" value="1"/>
</dbReference>
<dbReference type="PRINTS" id="PR00119">
    <property type="entry name" value="CATATPASE"/>
</dbReference>
<dbReference type="EMBL" id="JBEZAM010000008">
    <property type="protein sequence ID" value="MEU7293442.1"/>
    <property type="molecule type" value="Genomic_DNA"/>
</dbReference>
<dbReference type="SFLD" id="SFLDF00027">
    <property type="entry name" value="p-type_atpase"/>
    <property type="match status" value="1"/>
</dbReference>
<dbReference type="SFLD" id="SFLDG00002">
    <property type="entry name" value="C1.7:_P-type_atpase_like"/>
    <property type="match status" value="1"/>
</dbReference>
<dbReference type="Pfam" id="PF00702">
    <property type="entry name" value="Hydrolase"/>
    <property type="match status" value="1"/>
</dbReference>
<evidence type="ECO:0000256" key="3">
    <source>
        <dbReference type="ARBA" id="ARBA00022475"/>
    </source>
</evidence>
<feature type="binding site" evidence="16">
    <location>
        <begin position="391"/>
        <end position="398"/>
    </location>
    <ligand>
        <name>ATP</name>
        <dbReference type="ChEBI" id="CHEBI:30616"/>
    </ligand>
</feature>
<keyword evidence="7 16" id="KW-0479">Metal-binding</keyword>
<comment type="subcellular location">
    <subcellularLocation>
        <location evidence="1 16">Cell membrane</location>
        <topology evidence="1 16">Multi-pass membrane protein</topology>
    </subcellularLocation>
</comment>
<feature type="transmembrane region" description="Helical" evidence="16">
    <location>
        <begin position="602"/>
        <end position="620"/>
    </location>
</feature>
<dbReference type="InterPro" id="IPR001757">
    <property type="entry name" value="P_typ_ATPase"/>
</dbReference>
<dbReference type="PANTHER" id="PTHR43743">
    <property type="entry name" value="POTASSIUM-TRANSPORTING ATPASE ATP-BINDING SUBUNIT"/>
    <property type="match status" value="1"/>
</dbReference>
<comment type="catalytic activity">
    <reaction evidence="16">
        <text>K(+)(out) + ATP + H2O = K(+)(in) + ADP + phosphate + H(+)</text>
        <dbReference type="Rhea" id="RHEA:16777"/>
        <dbReference type="ChEBI" id="CHEBI:15377"/>
        <dbReference type="ChEBI" id="CHEBI:15378"/>
        <dbReference type="ChEBI" id="CHEBI:29103"/>
        <dbReference type="ChEBI" id="CHEBI:30616"/>
        <dbReference type="ChEBI" id="CHEBI:43474"/>
        <dbReference type="ChEBI" id="CHEBI:456216"/>
        <dbReference type="EC" id="7.2.2.6"/>
    </reaction>
</comment>
<dbReference type="InterPro" id="IPR023299">
    <property type="entry name" value="ATPase_P-typ_cyto_dom_N"/>
</dbReference>
<name>A0ABV3CTA9_STREX</name>
<feature type="binding site" evidence="16">
    <location>
        <position position="540"/>
    </location>
    <ligand>
        <name>Mg(2+)</name>
        <dbReference type="ChEBI" id="CHEBI:18420"/>
    </ligand>
</feature>
<gene>
    <name evidence="16 19" type="primary">kdpB</name>
    <name evidence="19" type="ORF">AB0A76_09595</name>
</gene>
<feature type="active site" description="4-aspartylphosphate intermediate" evidence="16">
    <location>
        <position position="320"/>
    </location>
</feature>
<sequence>MSTLTPTRPPESGAPSGRPAGAGRVGGGLFDPKQLVASFPDAIRKLDPRVMVKSPVMFVVLIGSVVTTVLALKNPGDWFGWAITVWLWLTTVFANLAEAVAEGRGKAQADTLRKAKTDTVARRIDGSHEERVPGTELRVGDLVVCEAGDVIPGDGDVVEGVASVDESAITGESAPVIRESGGDRCAVTGGTKVLSDRIVVKITTKPGETFIDRMINLVEGAARQKTPNEIALNILLASLTIVFLLAVVTLKPFAIYAGADGQTSLIVLTALLVCLIPTTIGALLSAIGIAGMDRLVQRNVLAMSGRAVEAAGDVSTLLLDKTGTITLGNRQAAEFVPVAGTTEAELADAAQLSSLADETPEGRSIVVLARAAYGVRERRQGELVGAEWIEFTARTRMSGVDVDGRKVRKGATGSVVAWVKERGGGVPEDAAALTDRISQAGGTPLLVALEDEEGARVLGVVHLKDVVKEGMRERFDELRRMGIRTVMITGDNPLTAKAIAEEAGVDDFLAEATPEDKMALIKREQAGGKLVAMTGDGTNDAPALAQADVGVAMNTGTSAAKEAGNMVDLDSDPTKLIEIVEIGKQLLITRGALTTFSIANDVAKYFAIIPAMFTVAYPSLDKLNIMGLASPESAILSAVVFNALIIVALVPLALKGVRYRPASADSMLRRNLGIYGLGGLIAPFAGIKLIDLLLSTIPGLR</sequence>
<evidence type="ECO:0000256" key="5">
    <source>
        <dbReference type="ARBA" id="ARBA00022553"/>
    </source>
</evidence>
<reference evidence="19 20" key="1">
    <citation type="submission" date="2024-06" db="EMBL/GenBank/DDBJ databases">
        <title>The Natural Products Discovery Center: Release of the First 8490 Sequenced Strains for Exploring Actinobacteria Biosynthetic Diversity.</title>
        <authorList>
            <person name="Kalkreuter E."/>
            <person name="Kautsar S.A."/>
            <person name="Yang D."/>
            <person name="Bader C.D."/>
            <person name="Teijaro C.N."/>
            <person name="Fluegel L."/>
            <person name="Davis C.M."/>
            <person name="Simpson J.R."/>
            <person name="Lauterbach L."/>
            <person name="Steele A.D."/>
            <person name="Gui C."/>
            <person name="Meng S."/>
            <person name="Li G."/>
            <person name="Viehrig K."/>
            <person name="Ye F."/>
            <person name="Su P."/>
            <person name="Kiefer A.F."/>
            <person name="Nichols A."/>
            <person name="Cepeda A.J."/>
            <person name="Yan W."/>
            <person name="Fan B."/>
            <person name="Jiang Y."/>
            <person name="Adhikari A."/>
            <person name="Zheng C.-J."/>
            <person name="Schuster L."/>
            <person name="Cowan T.M."/>
            <person name="Smanski M.J."/>
            <person name="Chevrette M.G."/>
            <person name="De Carvalho L.P.S."/>
            <person name="Shen B."/>
        </authorList>
    </citation>
    <scope>NUCLEOTIDE SEQUENCE [LARGE SCALE GENOMIC DNA]</scope>
    <source>
        <strain evidence="19 20">NPDC045705</strain>
    </source>
</reference>
<evidence type="ECO:0000256" key="9">
    <source>
        <dbReference type="ARBA" id="ARBA00022840"/>
    </source>
</evidence>
<keyword evidence="11 16" id="KW-0630">Potassium</keyword>
<dbReference type="SUPFAM" id="SSF56784">
    <property type="entry name" value="HAD-like"/>
    <property type="match status" value="1"/>
</dbReference>
<keyword evidence="6 16" id="KW-0812">Transmembrane</keyword>
<feature type="transmembrane region" description="Helical" evidence="16">
    <location>
        <begin position="78"/>
        <end position="97"/>
    </location>
</feature>
<dbReference type="InterPro" id="IPR006391">
    <property type="entry name" value="P-type_ATPase_bsu_IA"/>
</dbReference>
<evidence type="ECO:0000256" key="2">
    <source>
        <dbReference type="ARBA" id="ARBA00022448"/>
    </source>
</evidence>
<feature type="binding site" evidence="16">
    <location>
        <position position="536"/>
    </location>
    <ligand>
        <name>Mg(2+)</name>
        <dbReference type="ChEBI" id="CHEBI:18420"/>
    </ligand>
</feature>
<dbReference type="RefSeq" id="WP_359205776.1">
    <property type="nucleotide sequence ID" value="NZ_JBEZAM010000008.1"/>
</dbReference>
<feature type="binding site" evidence="16">
    <location>
        <position position="361"/>
    </location>
    <ligand>
        <name>ATP</name>
        <dbReference type="ChEBI" id="CHEBI:30616"/>
    </ligand>
</feature>
<feature type="compositionally biased region" description="Low complexity" evidence="17">
    <location>
        <begin position="10"/>
        <end position="22"/>
    </location>
</feature>
<evidence type="ECO:0000256" key="15">
    <source>
        <dbReference type="ARBA" id="ARBA00023136"/>
    </source>
</evidence>
<keyword evidence="13 16" id="KW-1133">Transmembrane helix</keyword>
<comment type="similarity">
    <text evidence="16">Belongs to the cation transport ATPase (P-type) (TC 3.A.3) family. Type IA subfamily.</text>
</comment>
<keyword evidence="14 16" id="KW-0406">Ion transport</keyword>
<evidence type="ECO:0000256" key="11">
    <source>
        <dbReference type="ARBA" id="ARBA00022958"/>
    </source>
</evidence>
<dbReference type="Pfam" id="PF00122">
    <property type="entry name" value="E1-E2_ATPase"/>
    <property type="match status" value="1"/>
</dbReference>
<dbReference type="NCBIfam" id="TIGR01494">
    <property type="entry name" value="ATPase_P-type"/>
    <property type="match status" value="2"/>
</dbReference>
<keyword evidence="10 16" id="KW-0460">Magnesium</keyword>
<evidence type="ECO:0000256" key="12">
    <source>
        <dbReference type="ARBA" id="ARBA00022967"/>
    </source>
</evidence>
<comment type="function">
    <text evidence="16">Part of the high-affinity ATP-driven potassium transport (or Kdp) system, which catalyzes the hydrolysis of ATP coupled with the electrogenic transport of potassium into the cytoplasm. This subunit is responsible for energy coupling to the transport system and for the release of the potassium ions to the cytoplasm.</text>
</comment>
<evidence type="ECO:0000256" key="1">
    <source>
        <dbReference type="ARBA" id="ARBA00004651"/>
    </source>
</evidence>
<dbReference type="InterPro" id="IPR018303">
    <property type="entry name" value="ATPase_P-typ_P_site"/>
</dbReference>
<dbReference type="SUPFAM" id="SSF81665">
    <property type="entry name" value="Calcium ATPase, transmembrane domain M"/>
    <property type="match status" value="1"/>
</dbReference>
<feature type="region of interest" description="Disordered" evidence="17">
    <location>
        <begin position="1"/>
        <end position="24"/>
    </location>
</feature>
<evidence type="ECO:0000256" key="7">
    <source>
        <dbReference type="ARBA" id="ARBA00022723"/>
    </source>
</evidence>
<feature type="transmembrane region" description="Helical" evidence="16">
    <location>
        <begin position="265"/>
        <end position="289"/>
    </location>
</feature>
<keyword evidence="4 16" id="KW-0633">Potassium transport</keyword>
<keyword evidence="9 16" id="KW-0067">ATP-binding</keyword>
<evidence type="ECO:0000256" key="4">
    <source>
        <dbReference type="ARBA" id="ARBA00022538"/>
    </source>
</evidence>
<comment type="subunit">
    <text evidence="16">The system is composed of three essential subunits: KdpA, KdpB and KdpC.</text>
</comment>
<evidence type="ECO:0000313" key="20">
    <source>
        <dbReference type="Proteomes" id="UP001551210"/>
    </source>
</evidence>
<dbReference type="InterPro" id="IPR023214">
    <property type="entry name" value="HAD_sf"/>
</dbReference>
<protein>
    <recommendedName>
        <fullName evidence="16">Potassium-transporting ATPase ATP-binding subunit</fullName>
        <ecNumber evidence="16">7.2.2.6</ecNumber>
    </recommendedName>
    <alternativeName>
        <fullName evidence="16">ATP phosphohydrolase [potassium-transporting] B chain</fullName>
    </alternativeName>
    <alternativeName>
        <fullName evidence="16">Potassium-binding and translocating subunit B</fullName>
    </alternativeName>
    <alternativeName>
        <fullName evidence="16">Potassium-translocating ATPase B chain</fullName>
    </alternativeName>
</protein>
<dbReference type="InterPro" id="IPR044492">
    <property type="entry name" value="P_typ_ATPase_HD_dom"/>
</dbReference>
<dbReference type="NCBIfam" id="TIGR01497">
    <property type="entry name" value="kdpB"/>
    <property type="match status" value="1"/>
</dbReference>